<reference evidence="2" key="1">
    <citation type="submission" date="2023-10" db="EMBL/GenBank/DDBJ databases">
        <authorList>
            <person name="Chen Y."/>
            <person name="Shah S."/>
            <person name="Dougan E. K."/>
            <person name="Thang M."/>
            <person name="Chan C."/>
        </authorList>
    </citation>
    <scope>NUCLEOTIDE SEQUENCE [LARGE SCALE GENOMIC DNA]</scope>
</reference>
<comment type="caution">
    <text evidence="2">The sequence shown here is derived from an EMBL/GenBank/DDBJ whole genome shotgun (WGS) entry which is preliminary data.</text>
</comment>
<name>A0ABN9SYJ5_9DINO</name>
<feature type="non-terminal residue" evidence="2">
    <location>
        <position position="162"/>
    </location>
</feature>
<accession>A0ABN9SYJ5</accession>
<feature type="compositionally biased region" description="Basic residues" evidence="1">
    <location>
        <begin position="139"/>
        <end position="155"/>
    </location>
</feature>
<gene>
    <name evidence="2" type="ORF">PCOR1329_LOCUS33809</name>
</gene>
<feature type="region of interest" description="Disordered" evidence="1">
    <location>
        <begin position="139"/>
        <end position="162"/>
    </location>
</feature>
<protein>
    <submittedName>
        <fullName evidence="2">Uncharacterized protein</fullName>
    </submittedName>
</protein>
<sequence length="162" mass="19212">ILQPRGRLACGFGCPLEPDAVRRYLQCQPFRFLLEQELGYSRRRAHLSRRPPVLHSWELQHHRGRPWEQGVLDVLAQTREMCHPALPHPLHRLPRLHLGRHPRLRAMCPAPRHRRQLPASLRAPSILLEDHLLRPHLRGHRCHPHAAHRQRRRRLPLPPLRQ</sequence>
<evidence type="ECO:0000313" key="3">
    <source>
        <dbReference type="Proteomes" id="UP001189429"/>
    </source>
</evidence>
<organism evidence="2 3">
    <name type="scientific">Prorocentrum cordatum</name>
    <dbReference type="NCBI Taxonomy" id="2364126"/>
    <lineage>
        <taxon>Eukaryota</taxon>
        <taxon>Sar</taxon>
        <taxon>Alveolata</taxon>
        <taxon>Dinophyceae</taxon>
        <taxon>Prorocentrales</taxon>
        <taxon>Prorocentraceae</taxon>
        <taxon>Prorocentrum</taxon>
    </lineage>
</organism>
<keyword evidence="3" id="KW-1185">Reference proteome</keyword>
<dbReference type="Proteomes" id="UP001189429">
    <property type="component" value="Unassembled WGS sequence"/>
</dbReference>
<evidence type="ECO:0000313" key="2">
    <source>
        <dbReference type="EMBL" id="CAK0837687.1"/>
    </source>
</evidence>
<dbReference type="EMBL" id="CAUYUJ010014171">
    <property type="protein sequence ID" value="CAK0837687.1"/>
    <property type="molecule type" value="Genomic_DNA"/>
</dbReference>
<evidence type="ECO:0000256" key="1">
    <source>
        <dbReference type="SAM" id="MobiDB-lite"/>
    </source>
</evidence>
<proteinExistence type="predicted"/>
<feature type="non-terminal residue" evidence="2">
    <location>
        <position position="1"/>
    </location>
</feature>